<dbReference type="RefSeq" id="XP_014182718.1">
    <property type="nucleotide sequence ID" value="XM_014327243.1"/>
</dbReference>
<dbReference type="KEGG" id="tasa:A1Q1_06994"/>
<feature type="compositionally biased region" description="Polar residues" evidence="1">
    <location>
        <begin position="64"/>
        <end position="96"/>
    </location>
</feature>
<comment type="caution">
    <text evidence="2">The sequence shown here is derived from an EMBL/GenBank/DDBJ whole genome shotgun (WGS) entry which is preliminary data.</text>
</comment>
<evidence type="ECO:0000313" key="3">
    <source>
        <dbReference type="Proteomes" id="UP000002748"/>
    </source>
</evidence>
<protein>
    <submittedName>
        <fullName evidence="2">Uncharacterized protein</fullName>
    </submittedName>
</protein>
<dbReference type="EMBL" id="ALBS01000047">
    <property type="protein sequence ID" value="EJT51763.1"/>
    <property type="molecule type" value="Genomic_DNA"/>
</dbReference>
<dbReference type="HOGENOM" id="CLU_809380_0_0_1"/>
<dbReference type="VEuPathDB" id="FungiDB:A1Q1_06994"/>
<reference evidence="2 3" key="1">
    <citation type="journal article" date="2012" name="Eukaryot. Cell">
        <title>Draft genome sequence of CBS 2479, the standard type strain of Trichosporon asahii.</title>
        <authorList>
            <person name="Yang R.Y."/>
            <person name="Li H.T."/>
            <person name="Zhu H."/>
            <person name="Zhou G.P."/>
            <person name="Wang M."/>
            <person name="Wang L."/>
        </authorList>
    </citation>
    <scope>NUCLEOTIDE SEQUENCE [LARGE SCALE GENOMIC DNA]</scope>
    <source>
        <strain evidence="3">ATCC 90039 / CBS 2479 / JCM 2466 / KCTC 7840 / NCYC 2677 / UAMH 7654</strain>
    </source>
</reference>
<evidence type="ECO:0000313" key="2">
    <source>
        <dbReference type="EMBL" id="EJT51763.1"/>
    </source>
</evidence>
<name>J5RBN6_TRIAS</name>
<proteinExistence type="predicted"/>
<gene>
    <name evidence="2" type="ORF">A1Q1_06994</name>
</gene>
<feature type="compositionally biased region" description="Low complexity" evidence="1">
    <location>
        <begin position="1"/>
        <end position="23"/>
    </location>
</feature>
<organism evidence="2 3">
    <name type="scientific">Trichosporon asahii var. asahii (strain ATCC 90039 / CBS 2479 / JCM 2466 / KCTC 7840 / NBRC 103889/ NCYC 2677 / UAMH 7654)</name>
    <name type="common">Yeast</name>
    <dbReference type="NCBI Taxonomy" id="1186058"/>
    <lineage>
        <taxon>Eukaryota</taxon>
        <taxon>Fungi</taxon>
        <taxon>Dikarya</taxon>
        <taxon>Basidiomycota</taxon>
        <taxon>Agaricomycotina</taxon>
        <taxon>Tremellomycetes</taxon>
        <taxon>Trichosporonales</taxon>
        <taxon>Trichosporonaceae</taxon>
        <taxon>Trichosporon</taxon>
    </lineage>
</organism>
<feature type="region of interest" description="Disordered" evidence="1">
    <location>
        <begin position="1"/>
        <end position="114"/>
    </location>
</feature>
<dbReference type="AlphaFoldDB" id="J5RBN6"/>
<dbReference type="PANTHER" id="PTHR38696">
    <property type="entry name" value="MEDIATOR OF RNA POLYMERASE II TRANSCRIPTION SUBUNIT 13"/>
    <property type="match status" value="1"/>
</dbReference>
<evidence type="ECO:0000256" key="1">
    <source>
        <dbReference type="SAM" id="MobiDB-lite"/>
    </source>
</evidence>
<feature type="compositionally biased region" description="Low complexity" evidence="1">
    <location>
        <begin position="47"/>
        <end position="63"/>
    </location>
</feature>
<dbReference type="Proteomes" id="UP000002748">
    <property type="component" value="Unassembled WGS sequence"/>
</dbReference>
<sequence length="343" mass="36837">MLATIPPSTTPTPATAADKGAPPSYDTTMRMSPMVAQPTGPAPVIPSRSSSYSTASSDMFMSSPPSQSITTLSNPSLVSLTPSVAPSQGPCSTMSPMMNRHSFMPAPRRPSSVHPASRPAFAIMTLAEQNVVRTFGFPAKVIEAIDLTLSRGWKGVTRKHSPRPAVQDWELLGAPWEGGIEDVRSRRLVEFLLFSLSKVGWHLSSSCELPGRSRDTLFFKQGPMVARAYFSVGFDDENTHSIKMIDAPNDARQVFLDTLSEFPGGLAGHCVPERGCLEAVLKTDPFNTMADSELGGQLMCALLYALDGIGYELVSSIALGRKPASTPWGAGSSVDTWFLAKKL</sequence>
<dbReference type="GeneID" id="25990506"/>
<dbReference type="PANTHER" id="PTHR38696:SF1">
    <property type="entry name" value="MEDIATOR OF RNA POLYMERASE II TRANSCRIPTION SUBUNIT 13"/>
    <property type="match status" value="1"/>
</dbReference>
<accession>J5RBN6</accession>
<dbReference type="OrthoDB" id="58379at2759"/>